<keyword evidence="1" id="KW-0449">Lipoprotein</keyword>
<dbReference type="EMBL" id="BMLX01000001">
    <property type="protein sequence ID" value="GGP17792.1"/>
    <property type="molecule type" value="Genomic_DNA"/>
</dbReference>
<evidence type="ECO:0000313" key="1">
    <source>
        <dbReference type="EMBL" id="GGP17792.1"/>
    </source>
</evidence>
<evidence type="ECO:0000313" key="2">
    <source>
        <dbReference type="Proteomes" id="UP000637267"/>
    </source>
</evidence>
<gene>
    <name evidence="1" type="ORF">GCM10010970_01570</name>
</gene>
<proteinExistence type="predicted"/>
<accession>A0ABQ2P3X1</accession>
<sequence>MYSETAVAGAGVAGAAVAAKVTSNATVATGIGLAAVAGARQAVQYSQRELHRDQQLNIAAVAGPLAPGKVAAWKWNPSMPLEPAADGRVTVSRIVSSGELNCKEIVFSVIEHDTGVTSPEAFYVSTICKAGPRWEWAAAEPATGRWGSLQ</sequence>
<reference evidence="2" key="1">
    <citation type="journal article" date="2019" name="Int. J. Syst. Evol. Microbiol.">
        <title>The Global Catalogue of Microorganisms (GCM) 10K type strain sequencing project: providing services to taxonomists for standard genome sequencing and annotation.</title>
        <authorList>
            <consortium name="The Broad Institute Genomics Platform"/>
            <consortium name="The Broad Institute Genome Sequencing Center for Infectious Disease"/>
            <person name="Wu L."/>
            <person name="Ma J."/>
        </authorList>
    </citation>
    <scope>NUCLEOTIDE SEQUENCE [LARGE SCALE GENOMIC DNA]</scope>
    <source>
        <strain evidence="2">CGMCC 1.8859</strain>
    </source>
</reference>
<comment type="caution">
    <text evidence="1">The sequence shown here is derived from an EMBL/GenBank/DDBJ whole genome shotgun (WGS) entry which is preliminary data.</text>
</comment>
<organism evidence="1 2">
    <name type="scientific">Silvimonas iriomotensis</name>
    <dbReference type="NCBI Taxonomy" id="449662"/>
    <lineage>
        <taxon>Bacteria</taxon>
        <taxon>Pseudomonadati</taxon>
        <taxon>Pseudomonadota</taxon>
        <taxon>Betaproteobacteria</taxon>
        <taxon>Neisseriales</taxon>
        <taxon>Chitinibacteraceae</taxon>
        <taxon>Silvimonas</taxon>
    </lineage>
</organism>
<dbReference type="RefSeq" id="WP_188701338.1">
    <property type="nucleotide sequence ID" value="NZ_BMLX01000001.1"/>
</dbReference>
<name>A0ABQ2P3X1_9NEIS</name>
<keyword evidence="2" id="KW-1185">Reference proteome</keyword>
<dbReference type="Proteomes" id="UP000637267">
    <property type="component" value="Unassembled WGS sequence"/>
</dbReference>
<protein>
    <submittedName>
        <fullName evidence="1">Lipoprotein</fullName>
    </submittedName>
</protein>